<protein>
    <submittedName>
        <fullName evidence="1">Uncharacterized protein</fullName>
    </submittedName>
</protein>
<dbReference type="RefSeq" id="WP_381370872.1">
    <property type="nucleotide sequence ID" value="NZ_JBHSOA010000110.1"/>
</dbReference>
<proteinExistence type="predicted"/>
<name>A0ABW1E6E1_9ACTN</name>
<evidence type="ECO:0000313" key="1">
    <source>
        <dbReference type="EMBL" id="MFC5856432.1"/>
    </source>
</evidence>
<dbReference type="EMBL" id="JBHSOA010000110">
    <property type="protein sequence ID" value="MFC5856432.1"/>
    <property type="molecule type" value="Genomic_DNA"/>
</dbReference>
<gene>
    <name evidence="1" type="ORF">ACFPZI_33120</name>
</gene>
<reference evidence="2" key="1">
    <citation type="journal article" date="2019" name="Int. J. Syst. Evol. Microbiol.">
        <title>The Global Catalogue of Microorganisms (GCM) 10K type strain sequencing project: providing services to taxonomists for standard genome sequencing and annotation.</title>
        <authorList>
            <consortium name="The Broad Institute Genomics Platform"/>
            <consortium name="The Broad Institute Genome Sequencing Center for Infectious Disease"/>
            <person name="Wu L."/>
            <person name="Ma J."/>
        </authorList>
    </citation>
    <scope>NUCLEOTIDE SEQUENCE [LARGE SCALE GENOMIC DNA]</scope>
    <source>
        <strain evidence="2">JCM 10411</strain>
    </source>
</reference>
<accession>A0ABW1E6E1</accession>
<dbReference type="InterPro" id="IPR048868">
    <property type="entry name" value="OGG-like_put"/>
</dbReference>
<evidence type="ECO:0000313" key="2">
    <source>
        <dbReference type="Proteomes" id="UP001596180"/>
    </source>
</evidence>
<dbReference type="Pfam" id="PF21790">
    <property type="entry name" value="OGG"/>
    <property type="match status" value="1"/>
</dbReference>
<dbReference type="Proteomes" id="UP001596180">
    <property type="component" value="Unassembled WGS sequence"/>
</dbReference>
<comment type="caution">
    <text evidence="1">The sequence shown here is derived from an EMBL/GenBank/DDBJ whole genome shotgun (WGS) entry which is preliminary data.</text>
</comment>
<keyword evidence="2" id="KW-1185">Reference proteome</keyword>
<sequence>MNRQDQADAVNREMAARLLPDTALQALGRWWDRNRAEFADGSPGTHAVRYAPSRWGHITPWPSALASASHRGDAEVSRAQVASIVTEALRREAYREALVATYVWGKGKRGSRRGSGPAILDKILSAGYLDAALERAVTTLSEQGAEAAYAGLQGLVPEFGPSFYTKFLYFAGKSVRSASGPQPLILDQVLAQQMRCLAQAVGRETGHDPDGSIASWVWRDANWSPHRYAVYLSFIQAASRQASATPLWPSDATPDLLEYALFSTSWT</sequence>
<organism evidence="1 2">
    <name type="scientific">Streptomyces chlorus</name>
    <dbReference type="NCBI Taxonomy" id="887452"/>
    <lineage>
        <taxon>Bacteria</taxon>
        <taxon>Bacillati</taxon>
        <taxon>Actinomycetota</taxon>
        <taxon>Actinomycetes</taxon>
        <taxon>Kitasatosporales</taxon>
        <taxon>Streptomycetaceae</taxon>
        <taxon>Streptomyces</taxon>
    </lineage>
</organism>